<protein>
    <submittedName>
        <fullName evidence="1">Uncharacterized protein</fullName>
    </submittedName>
</protein>
<dbReference type="EMBL" id="PNOT02000172">
    <property type="protein sequence ID" value="TSE10586.1"/>
    <property type="molecule type" value="Genomic_DNA"/>
</dbReference>
<reference evidence="1" key="1">
    <citation type="submission" date="2019-07" db="EMBL/GenBank/DDBJ databases">
        <title>Mesorhizobum intechiensis sp. nov. isolated from nodules of Lotus tenuis growing in lowlands of the Flooding Pampa, Argentina.</title>
        <authorList>
            <person name="Estrella M.J."/>
            <person name="Torres Tejerizo G.A."/>
            <person name="Cumpa Velazquez L.M."/>
            <person name="Fontana F."/>
            <person name="Hansen L."/>
            <person name="Pistorio M."/>
            <person name="Sannazzaro A.I."/>
        </authorList>
    </citation>
    <scope>NUCLEOTIDE SEQUENCE</scope>
    <source>
        <strain evidence="1">BD68</strain>
    </source>
</reference>
<sequence length="177" mass="19376">MRSLIPAAVVARRADAIRAVGFAFGFLMLSAALAAAEEPIKWTVSISGGSKIEIPVFFAKGDGRLLGGFADNHGQTFDPIGYPDAELRQYRAGDNKMSPFEYLKQAIVGDADKVTYKLDRPSLAAVSGTSADGKAIFYGMCQKRRTITCFDMVWNKKDQATFGPIAERIARSFRKNR</sequence>
<dbReference type="OrthoDB" id="8078151at2"/>
<dbReference type="RefSeq" id="WP_143974997.1">
    <property type="nucleotide sequence ID" value="NZ_PNOT02000172.1"/>
</dbReference>
<dbReference type="Proteomes" id="UP000235507">
    <property type="component" value="Unassembled WGS sequence"/>
</dbReference>
<evidence type="ECO:0000313" key="1">
    <source>
        <dbReference type="EMBL" id="TSE10586.1"/>
    </source>
</evidence>
<dbReference type="AlphaFoldDB" id="A0A8T9ARJ2"/>
<evidence type="ECO:0000313" key="2">
    <source>
        <dbReference type="Proteomes" id="UP000235507"/>
    </source>
</evidence>
<name>A0A8T9ARJ2_9HYPH</name>
<accession>A0A8T9ARJ2</accession>
<proteinExistence type="predicted"/>
<gene>
    <name evidence="1" type="ORF">C1D09_014635</name>
</gene>
<organism evidence="1 2">
    <name type="scientific">Mesorhizobium intechi</name>
    <dbReference type="NCBI Taxonomy" id="537601"/>
    <lineage>
        <taxon>Bacteria</taxon>
        <taxon>Pseudomonadati</taxon>
        <taxon>Pseudomonadota</taxon>
        <taxon>Alphaproteobacteria</taxon>
        <taxon>Hyphomicrobiales</taxon>
        <taxon>Phyllobacteriaceae</taxon>
        <taxon>Mesorhizobium</taxon>
    </lineage>
</organism>
<comment type="caution">
    <text evidence="1">The sequence shown here is derived from an EMBL/GenBank/DDBJ whole genome shotgun (WGS) entry which is preliminary data.</text>
</comment>
<keyword evidence="2" id="KW-1185">Reference proteome</keyword>